<dbReference type="GO" id="GO:0055085">
    <property type="term" value="P:transmembrane transport"/>
    <property type="evidence" value="ECO:0007669"/>
    <property type="project" value="InterPro"/>
</dbReference>
<feature type="transmembrane region" description="Helical" evidence="7">
    <location>
        <begin position="294"/>
        <end position="312"/>
    </location>
</feature>
<evidence type="ECO:0000313" key="9">
    <source>
        <dbReference type="EMBL" id="BBP46228.1"/>
    </source>
</evidence>
<dbReference type="CDD" id="cd06261">
    <property type="entry name" value="TM_PBP2"/>
    <property type="match status" value="1"/>
</dbReference>
<dbReference type="AlphaFoldDB" id="A0A6F8PW49"/>
<dbReference type="Proteomes" id="UP000501726">
    <property type="component" value="Chromosome"/>
</dbReference>
<feature type="transmembrane region" description="Helical" evidence="7">
    <location>
        <begin position="169"/>
        <end position="186"/>
    </location>
</feature>
<organism evidence="9 10">
    <name type="scientific">Thiosulfatimonas sediminis</name>
    <dbReference type="NCBI Taxonomy" id="2675054"/>
    <lineage>
        <taxon>Bacteria</taxon>
        <taxon>Pseudomonadati</taxon>
        <taxon>Pseudomonadota</taxon>
        <taxon>Gammaproteobacteria</taxon>
        <taxon>Thiotrichales</taxon>
        <taxon>Piscirickettsiaceae</taxon>
        <taxon>Thiosulfatimonas</taxon>
    </lineage>
</organism>
<dbReference type="RefSeq" id="WP_173272619.1">
    <property type="nucleotide sequence ID" value="NZ_AP021889.1"/>
</dbReference>
<dbReference type="InterPro" id="IPR000515">
    <property type="entry name" value="MetI-like"/>
</dbReference>
<keyword evidence="3" id="KW-1003">Cell membrane</keyword>
<feature type="domain" description="ABC transmembrane type-1" evidence="8">
    <location>
        <begin position="122"/>
        <end position="316"/>
    </location>
</feature>
<feature type="transmembrane region" description="Helical" evidence="7">
    <location>
        <begin position="27"/>
        <end position="46"/>
    </location>
</feature>
<evidence type="ECO:0000256" key="1">
    <source>
        <dbReference type="ARBA" id="ARBA00004651"/>
    </source>
</evidence>
<dbReference type="Gene3D" id="1.10.3720.10">
    <property type="entry name" value="MetI-like"/>
    <property type="match status" value="1"/>
</dbReference>
<dbReference type="GO" id="GO:0005886">
    <property type="term" value="C:plasma membrane"/>
    <property type="evidence" value="ECO:0007669"/>
    <property type="project" value="UniProtKB-SubCell"/>
</dbReference>
<evidence type="ECO:0000256" key="3">
    <source>
        <dbReference type="ARBA" id="ARBA00022475"/>
    </source>
</evidence>
<protein>
    <submittedName>
        <fullName evidence="9">Nitrate transporter</fullName>
    </submittedName>
</protein>
<proteinExistence type="inferred from homology"/>
<dbReference type="InterPro" id="IPR035906">
    <property type="entry name" value="MetI-like_sf"/>
</dbReference>
<keyword evidence="5 7" id="KW-1133">Transmembrane helix</keyword>
<name>A0A6F8PW49_9GAMM</name>
<accession>A0A6F8PW49</accession>
<evidence type="ECO:0000259" key="8">
    <source>
        <dbReference type="PROSITE" id="PS50928"/>
    </source>
</evidence>
<evidence type="ECO:0000256" key="4">
    <source>
        <dbReference type="ARBA" id="ARBA00022692"/>
    </source>
</evidence>
<evidence type="ECO:0000313" key="10">
    <source>
        <dbReference type="Proteomes" id="UP000501726"/>
    </source>
</evidence>
<evidence type="ECO:0000256" key="6">
    <source>
        <dbReference type="ARBA" id="ARBA00023136"/>
    </source>
</evidence>
<dbReference type="SUPFAM" id="SSF161098">
    <property type="entry name" value="MetI-like"/>
    <property type="match status" value="1"/>
</dbReference>
<keyword evidence="6 7" id="KW-0472">Membrane</keyword>
<evidence type="ECO:0000256" key="5">
    <source>
        <dbReference type="ARBA" id="ARBA00022989"/>
    </source>
</evidence>
<keyword evidence="2 7" id="KW-0813">Transport</keyword>
<reference evidence="10" key="1">
    <citation type="submission" date="2019-11" db="EMBL/GenBank/DDBJ databases">
        <title>Isolation and characterization of two novel species in the genus Thiomicrorhabdus.</title>
        <authorList>
            <person name="Mochizuki J."/>
            <person name="Kojima H."/>
            <person name="Fukui M."/>
        </authorList>
    </citation>
    <scope>NUCLEOTIDE SEQUENCE [LARGE SCALE GENOMIC DNA]</scope>
    <source>
        <strain evidence="10">aks77</strain>
    </source>
</reference>
<keyword evidence="4 7" id="KW-0812">Transmembrane</keyword>
<dbReference type="KEGG" id="tse:THMIRHAS_16010"/>
<feature type="transmembrane region" description="Helical" evidence="7">
    <location>
        <begin position="198"/>
        <end position="222"/>
    </location>
</feature>
<evidence type="ECO:0000256" key="2">
    <source>
        <dbReference type="ARBA" id="ARBA00022448"/>
    </source>
</evidence>
<keyword evidence="10" id="KW-1185">Reference proteome</keyword>
<gene>
    <name evidence="9" type="ORF">THMIRHAS_16010</name>
</gene>
<comment type="similarity">
    <text evidence="7">Belongs to the binding-protein-dependent transport system permease family.</text>
</comment>
<dbReference type="EMBL" id="AP021889">
    <property type="protein sequence ID" value="BBP46228.1"/>
    <property type="molecule type" value="Genomic_DNA"/>
</dbReference>
<dbReference type="PANTHER" id="PTHR30151">
    <property type="entry name" value="ALKANE SULFONATE ABC TRANSPORTER-RELATED, MEMBRANE SUBUNIT"/>
    <property type="match status" value="1"/>
</dbReference>
<feature type="transmembrane region" description="Helical" evidence="7">
    <location>
        <begin position="243"/>
        <end position="274"/>
    </location>
</feature>
<dbReference type="Pfam" id="PF00528">
    <property type="entry name" value="BPD_transp_1"/>
    <property type="match status" value="1"/>
</dbReference>
<comment type="subcellular location">
    <subcellularLocation>
        <location evidence="1 7">Cell membrane</location>
        <topology evidence="1 7">Multi-pass membrane protein</topology>
    </subcellularLocation>
</comment>
<evidence type="ECO:0000256" key="7">
    <source>
        <dbReference type="RuleBase" id="RU363032"/>
    </source>
</evidence>
<feature type="transmembrane region" description="Helical" evidence="7">
    <location>
        <begin position="133"/>
        <end position="157"/>
    </location>
</feature>
<dbReference type="PROSITE" id="PS50928">
    <property type="entry name" value="ABC_TM1"/>
    <property type="match status" value="1"/>
</dbReference>
<dbReference type="PANTHER" id="PTHR30151:SF7">
    <property type="entry name" value="NITRATE IMPORT PERMEASE PROTEIN NRTB"/>
    <property type="match status" value="1"/>
</dbReference>
<sequence length="332" mass="36605">MNPLKWALIEPFHKLIIGEDRRGQVSLIVKGLGLPLVGLVLFLILWQGASSHINTSLGQFPGPAQTFEQFVSLTDEAQAAALKEAEFYQRQDERNAERMAQDPNYEPKIRDYVGPPTFFEQIERSLITVMSGFVLASIIAIPIGIVIGLSSNVYAAVNPLIQLFKPVSPLAWLPLVTMVVSAVYVTDDPMFDKAFLNSMFTVLLCCLWPTIINTAAGVATVTQDLKNVSQVLNLSWWTHVRKIVLPCSIPMMFTGLRISLGIAWMVLIAAEMLAQNPGLGKFVWDEFQNGSSDSLGRIMVAVLVIGVVGFVLDRLMLMVQGAVSWDKSVALR</sequence>